<sequence length="65" mass="7661">MCLAIVEAFNNFDQWLLGKMFLMKIKLPSLMLRSKDEYYFLGANLWNLREVSGFYSIQGFVVNFV</sequence>
<protein>
    <submittedName>
        <fullName evidence="1">Uncharacterized protein</fullName>
    </submittedName>
</protein>
<evidence type="ECO:0000313" key="2">
    <source>
        <dbReference type="Proteomes" id="UP000275408"/>
    </source>
</evidence>
<organism evidence="1 2">
    <name type="scientific">Pocillopora damicornis</name>
    <name type="common">Cauliflower coral</name>
    <name type="synonym">Millepora damicornis</name>
    <dbReference type="NCBI Taxonomy" id="46731"/>
    <lineage>
        <taxon>Eukaryota</taxon>
        <taxon>Metazoa</taxon>
        <taxon>Cnidaria</taxon>
        <taxon>Anthozoa</taxon>
        <taxon>Hexacorallia</taxon>
        <taxon>Scleractinia</taxon>
        <taxon>Astrocoeniina</taxon>
        <taxon>Pocilloporidae</taxon>
        <taxon>Pocillopora</taxon>
    </lineage>
</organism>
<evidence type="ECO:0000313" key="1">
    <source>
        <dbReference type="EMBL" id="RMX46706.1"/>
    </source>
</evidence>
<comment type="caution">
    <text evidence="1">The sequence shown here is derived from an EMBL/GenBank/DDBJ whole genome shotgun (WGS) entry which is preliminary data.</text>
</comment>
<reference evidence="1 2" key="1">
    <citation type="journal article" date="2018" name="Sci. Rep.">
        <title>Comparative analysis of the Pocillopora damicornis genome highlights role of immune system in coral evolution.</title>
        <authorList>
            <person name="Cunning R."/>
            <person name="Bay R.A."/>
            <person name="Gillette P."/>
            <person name="Baker A.C."/>
            <person name="Traylor-Knowles N."/>
        </authorList>
    </citation>
    <scope>NUCLEOTIDE SEQUENCE [LARGE SCALE GENOMIC DNA]</scope>
    <source>
        <strain evidence="1">RSMAS</strain>
        <tissue evidence="1">Whole animal</tissue>
    </source>
</reference>
<dbReference type="EMBL" id="RCHS01002593">
    <property type="protein sequence ID" value="RMX46706.1"/>
    <property type="molecule type" value="Genomic_DNA"/>
</dbReference>
<name>A0A3M6TZC2_POCDA</name>
<proteinExistence type="predicted"/>
<accession>A0A3M6TZC2</accession>
<gene>
    <name evidence="1" type="ORF">pdam_00015689</name>
</gene>
<keyword evidence="2" id="KW-1185">Reference proteome</keyword>
<dbReference type="AlphaFoldDB" id="A0A3M6TZC2"/>
<dbReference type="Proteomes" id="UP000275408">
    <property type="component" value="Unassembled WGS sequence"/>
</dbReference>